<dbReference type="PANTHER" id="PTHR43884:SF12">
    <property type="entry name" value="ISOVALERYL-COA DEHYDROGENASE, MITOCHONDRIAL-RELATED"/>
    <property type="match status" value="1"/>
</dbReference>
<dbReference type="Gene3D" id="1.10.540.10">
    <property type="entry name" value="Acyl-CoA dehydrogenase/oxidase, N-terminal domain"/>
    <property type="match status" value="1"/>
</dbReference>
<dbReference type="SUPFAM" id="SSF56645">
    <property type="entry name" value="Acyl-CoA dehydrogenase NM domain-like"/>
    <property type="match status" value="1"/>
</dbReference>
<dbReference type="EMBL" id="PVTJ01000007">
    <property type="protein sequence ID" value="PRY57327.1"/>
    <property type="molecule type" value="Genomic_DNA"/>
</dbReference>
<organism evidence="2 3">
    <name type="scientific">Glycomyces artemisiae</name>
    <dbReference type="NCBI Taxonomy" id="1076443"/>
    <lineage>
        <taxon>Bacteria</taxon>
        <taxon>Bacillati</taxon>
        <taxon>Actinomycetota</taxon>
        <taxon>Actinomycetes</taxon>
        <taxon>Glycomycetales</taxon>
        <taxon>Glycomycetaceae</taxon>
        <taxon>Glycomyces</taxon>
    </lineage>
</organism>
<dbReference type="InterPro" id="IPR046373">
    <property type="entry name" value="Acyl-CoA_Oxase/DH_mid-dom_sf"/>
</dbReference>
<keyword evidence="3" id="KW-1185">Reference proteome</keyword>
<evidence type="ECO:0000313" key="2">
    <source>
        <dbReference type="EMBL" id="PRY57327.1"/>
    </source>
</evidence>
<dbReference type="Proteomes" id="UP000238176">
    <property type="component" value="Unassembled WGS sequence"/>
</dbReference>
<dbReference type="AlphaFoldDB" id="A0A2T0UHL4"/>
<feature type="domain" description="Acyl-CoA dehydrogenase/oxidase N-terminal" evidence="1">
    <location>
        <begin position="11"/>
        <end position="87"/>
    </location>
</feature>
<dbReference type="Gene3D" id="2.40.110.10">
    <property type="entry name" value="Butyryl-CoA Dehydrogenase, subunit A, domain 2"/>
    <property type="match status" value="1"/>
</dbReference>
<dbReference type="RefSeq" id="WP_106365324.1">
    <property type="nucleotide sequence ID" value="NZ_PVTJ01000007.1"/>
</dbReference>
<dbReference type="Pfam" id="PF02771">
    <property type="entry name" value="Acyl-CoA_dh_N"/>
    <property type="match status" value="1"/>
</dbReference>
<reference evidence="2 3" key="1">
    <citation type="submission" date="2018-03" db="EMBL/GenBank/DDBJ databases">
        <title>Genomic Encyclopedia of Type Strains, Phase III (KMG-III): the genomes of soil and plant-associated and newly described type strains.</title>
        <authorList>
            <person name="Whitman W."/>
        </authorList>
    </citation>
    <scope>NUCLEOTIDE SEQUENCE [LARGE SCALE GENOMIC DNA]</scope>
    <source>
        <strain evidence="2 3">CGMCC 4.7067</strain>
    </source>
</reference>
<protein>
    <submittedName>
        <fullName evidence="2">Alkylation response protein AidB-like acyl-CoA dehydrogenase</fullName>
    </submittedName>
</protein>
<name>A0A2T0UHL4_9ACTN</name>
<gene>
    <name evidence="2" type="ORF">B0I28_107175</name>
</gene>
<dbReference type="GO" id="GO:0050660">
    <property type="term" value="F:flavin adenine dinucleotide binding"/>
    <property type="evidence" value="ECO:0007669"/>
    <property type="project" value="InterPro"/>
</dbReference>
<evidence type="ECO:0000259" key="1">
    <source>
        <dbReference type="Pfam" id="PF02771"/>
    </source>
</evidence>
<accession>A0A2T0UHL4</accession>
<dbReference type="OrthoDB" id="3536625at2"/>
<sequence>MTTVAGAPVIAAVARYAEEELRPAAMDVDAAEVPAATIERLRGLGVLNHLAPAAFGGAGLDRDADRLLHEILSGACFNTWLVWAQHAPFVGRLAANLNSGPSPLAERLLRGEILCGAGISDVRRYPDRYVAATRTPGGWVFDGTLSWVSGWGLSEVLAVAAVDPGTAEVVTALVPVSDRTIATPLRLSTVTGSRTERVRLDRVPVADENVLSVQSFDEWRLADAALSGDARPHLFGLAEAVLRDLDAEPHEAARECAAAWRPQIARFRAHAYGLADEAADTEGPHRIEERLALKVTVLEALGTLTRALTASRSGHGIAAGDRAQLLARAAQFCLVQGQSAAVRDAHLKRLTAAASG</sequence>
<dbReference type="InterPro" id="IPR013786">
    <property type="entry name" value="AcylCoA_DH/ox_N"/>
</dbReference>
<proteinExistence type="predicted"/>
<dbReference type="GO" id="GO:0003995">
    <property type="term" value="F:acyl-CoA dehydrogenase activity"/>
    <property type="evidence" value="ECO:0007669"/>
    <property type="project" value="TreeGrafter"/>
</dbReference>
<comment type="caution">
    <text evidence="2">The sequence shown here is derived from an EMBL/GenBank/DDBJ whole genome shotgun (WGS) entry which is preliminary data.</text>
</comment>
<dbReference type="InterPro" id="IPR009100">
    <property type="entry name" value="AcylCoA_DH/oxidase_NM_dom_sf"/>
</dbReference>
<dbReference type="InterPro" id="IPR037069">
    <property type="entry name" value="AcylCoA_DH/ox_N_sf"/>
</dbReference>
<dbReference type="PANTHER" id="PTHR43884">
    <property type="entry name" value="ACYL-COA DEHYDROGENASE"/>
    <property type="match status" value="1"/>
</dbReference>
<evidence type="ECO:0000313" key="3">
    <source>
        <dbReference type="Proteomes" id="UP000238176"/>
    </source>
</evidence>